<dbReference type="CDD" id="cd06261">
    <property type="entry name" value="TM_PBP2"/>
    <property type="match status" value="1"/>
</dbReference>
<feature type="transmembrane region" description="Helical" evidence="7">
    <location>
        <begin position="275"/>
        <end position="296"/>
    </location>
</feature>
<reference evidence="9" key="1">
    <citation type="submission" date="2021-11" db="EMBL/GenBank/DDBJ databases">
        <title>Streptomyces corallinus and Kineosporia corallina sp. nov., two new coral-derived marine actinobacteria.</title>
        <authorList>
            <person name="Buangrab K."/>
            <person name="Sutthacheep M."/>
            <person name="Yeemin T."/>
            <person name="Harunari E."/>
            <person name="Igarashi Y."/>
            <person name="Sripreechasak P."/>
            <person name="Kanchanasin P."/>
            <person name="Tanasupawat S."/>
            <person name="Phongsopitanun W."/>
        </authorList>
    </citation>
    <scope>NUCLEOTIDE SEQUENCE</scope>
    <source>
        <strain evidence="9">JCM 31032</strain>
    </source>
</reference>
<feature type="transmembrane region" description="Helical" evidence="7">
    <location>
        <begin position="368"/>
        <end position="389"/>
    </location>
</feature>
<feature type="transmembrane region" description="Helical" evidence="7">
    <location>
        <begin position="343"/>
        <end position="362"/>
    </location>
</feature>
<keyword evidence="2 7" id="KW-0813">Transport</keyword>
<dbReference type="PANTHER" id="PTHR30151">
    <property type="entry name" value="ALKANE SULFONATE ABC TRANSPORTER-RELATED, MEMBRANE SUBUNIT"/>
    <property type="match status" value="1"/>
</dbReference>
<feature type="transmembrane region" description="Helical" evidence="7">
    <location>
        <begin position="100"/>
        <end position="122"/>
    </location>
</feature>
<feature type="transmembrane region" description="Helical" evidence="7">
    <location>
        <begin position="396"/>
        <end position="419"/>
    </location>
</feature>
<feature type="domain" description="ABC transmembrane type-1" evidence="8">
    <location>
        <begin position="58"/>
        <end position="241"/>
    </location>
</feature>
<proteinExistence type="inferred from homology"/>
<keyword evidence="3" id="KW-1003">Cell membrane</keyword>
<evidence type="ECO:0000256" key="7">
    <source>
        <dbReference type="RuleBase" id="RU363032"/>
    </source>
</evidence>
<dbReference type="PANTHER" id="PTHR30151:SF20">
    <property type="entry name" value="ABC TRANSPORTER PERMEASE PROTEIN HI_0355-RELATED"/>
    <property type="match status" value="1"/>
</dbReference>
<name>A0A9X1N903_9ACTN</name>
<evidence type="ECO:0000256" key="4">
    <source>
        <dbReference type="ARBA" id="ARBA00022692"/>
    </source>
</evidence>
<dbReference type="Gene3D" id="1.10.3720.10">
    <property type="entry name" value="MetI-like"/>
    <property type="match status" value="2"/>
</dbReference>
<feature type="transmembrane region" description="Helical" evidence="7">
    <location>
        <begin position="168"/>
        <end position="186"/>
    </location>
</feature>
<evidence type="ECO:0000256" key="1">
    <source>
        <dbReference type="ARBA" id="ARBA00004651"/>
    </source>
</evidence>
<dbReference type="AlphaFoldDB" id="A0A9X1N903"/>
<feature type="domain" description="ABC transmembrane type-1" evidence="8">
    <location>
        <begin position="330"/>
        <end position="518"/>
    </location>
</feature>
<dbReference type="InterPro" id="IPR035906">
    <property type="entry name" value="MetI-like_sf"/>
</dbReference>
<feature type="transmembrane region" description="Helical" evidence="7">
    <location>
        <begin position="128"/>
        <end position="147"/>
    </location>
</feature>
<evidence type="ECO:0000256" key="6">
    <source>
        <dbReference type="ARBA" id="ARBA00023136"/>
    </source>
</evidence>
<dbReference type="InterPro" id="IPR000515">
    <property type="entry name" value="MetI-like"/>
</dbReference>
<comment type="caution">
    <text evidence="9">The sequence shown here is derived from an EMBL/GenBank/DDBJ whole genome shotgun (WGS) entry which is preliminary data.</text>
</comment>
<keyword evidence="4 7" id="KW-0812">Transmembrane</keyword>
<comment type="subcellular location">
    <subcellularLocation>
        <location evidence="1 7">Cell membrane</location>
        <topology evidence="1 7">Multi-pass membrane protein</topology>
    </subcellularLocation>
</comment>
<keyword evidence="5 7" id="KW-1133">Transmembrane helix</keyword>
<dbReference type="EMBL" id="JAJOMB010000001">
    <property type="protein sequence ID" value="MCD5309375.1"/>
    <property type="molecule type" value="Genomic_DNA"/>
</dbReference>
<evidence type="ECO:0000256" key="3">
    <source>
        <dbReference type="ARBA" id="ARBA00022475"/>
    </source>
</evidence>
<gene>
    <name evidence="9" type="ORF">LR394_00580</name>
</gene>
<feature type="transmembrane region" description="Helical" evidence="7">
    <location>
        <begin position="70"/>
        <end position="93"/>
    </location>
</feature>
<evidence type="ECO:0000256" key="2">
    <source>
        <dbReference type="ARBA" id="ARBA00022448"/>
    </source>
</evidence>
<evidence type="ECO:0000256" key="5">
    <source>
        <dbReference type="ARBA" id="ARBA00022989"/>
    </source>
</evidence>
<dbReference type="GO" id="GO:0055085">
    <property type="term" value="P:transmembrane transport"/>
    <property type="evidence" value="ECO:0007669"/>
    <property type="project" value="InterPro"/>
</dbReference>
<evidence type="ECO:0000313" key="9">
    <source>
        <dbReference type="EMBL" id="MCD5309375.1"/>
    </source>
</evidence>
<organism evidence="9 10">
    <name type="scientific">Kineosporia babensis</name>
    <dbReference type="NCBI Taxonomy" id="499548"/>
    <lineage>
        <taxon>Bacteria</taxon>
        <taxon>Bacillati</taxon>
        <taxon>Actinomycetota</taxon>
        <taxon>Actinomycetes</taxon>
        <taxon>Kineosporiales</taxon>
        <taxon>Kineosporiaceae</taxon>
        <taxon>Kineosporia</taxon>
    </lineage>
</organism>
<protein>
    <submittedName>
        <fullName evidence="9">ABC transporter permease subunit</fullName>
    </submittedName>
</protein>
<keyword evidence="10" id="KW-1185">Reference proteome</keyword>
<dbReference type="Proteomes" id="UP001138997">
    <property type="component" value="Unassembled WGS sequence"/>
</dbReference>
<feature type="transmembrane region" description="Helical" evidence="7">
    <location>
        <begin position="224"/>
        <end position="244"/>
    </location>
</feature>
<accession>A0A9X1N903</accession>
<dbReference type="Pfam" id="PF00528">
    <property type="entry name" value="BPD_transp_1"/>
    <property type="match status" value="2"/>
</dbReference>
<evidence type="ECO:0000259" key="8">
    <source>
        <dbReference type="PROSITE" id="PS50928"/>
    </source>
</evidence>
<evidence type="ECO:0000313" key="10">
    <source>
        <dbReference type="Proteomes" id="UP001138997"/>
    </source>
</evidence>
<dbReference type="PROSITE" id="PS50928">
    <property type="entry name" value="ABC_TM1"/>
    <property type="match status" value="2"/>
</dbReference>
<dbReference type="RefSeq" id="WP_231438302.1">
    <property type="nucleotide sequence ID" value="NZ_JAJOMB010000001.1"/>
</dbReference>
<feature type="transmembrane region" description="Helical" evidence="7">
    <location>
        <begin position="496"/>
        <end position="514"/>
    </location>
</feature>
<keyword evidence="6 7" id="KW-0472">Membrane</keyword>
<dbReference type="SUPFAM" id="SSF161098">
    <property type="entry name" value="MetI-like"/>
    <property type="match status" value="2"/>
</dbReference>
<dbReference type="GO" id="GO:0005886">
    <property type="term" value="C:plasma membrane"/>
    <property type="evidence" value="ECO:0007669"/>
    <property type="project" value="UniProtKB-SubCell"/>
</dbReference>
<sequence>MNAFGRPRVALGDLAGRLAPIVLLLLLWVLAAELFAERRVVPTPWAVLEAFVHDLPVYPANLSVTLTNAFIGYLVGNALAVLAAVAFVQVLWIERLLLRIAVASFCVPLVAITPILTVVLPGDAPKQTLAALSVFFTTLVSCILGLRSAPSSTHDVIRSMGGSGWTELLKIRLWAMLPGLFAGLQIAAPAALLGTILGEYLGSARGLGVLLVQSQSSFEVPRTWATAMLMSALSALVFAVAGWIGRLATPWVGRDVTTATGVAASAATAGRLSSIVVAVVGVLGSIVIVCAGWWGLIKAFDLSPYFAKTPADVWAHLVTDAEAAENRSYILSGLGITIRDAGIGYLIGTVAACLLAIAVMQWPLVERFFMPLAITLRSVPLVAMTPLLALIFGRGLLGVTVIVSVVTFFPTLVSVVAALRSAPAIACDVVRSMGGSSVTVTAKVRLLHAVPAVFASARIAVPGAIAGATLAEWLATGQGIGSMLVKDFAASQFNDMWSGTVAVITLSVLAYAVVSGVERFVGRRMGTVS</sequence>
<comment type="similarity">
    <text evidence="7">Belongs to the binding-protein-dependent transport system permease family.</text>
</comment>